<accession>A0A392SQ48</accession>
<evidence type="ECO:0000313" key="1">
    <source>
        <dbReference type="EMBL" id="MCI50998.1"/>
    </source>
</evidence>
<keyword evidence="2" id="KW-1185">Reference proteome</keyword>
<name>A0A392SQ48_9FABA</name>
<protein>
    <submittedName>
        <fullName evidence="1">Uncharacterized protein</fullName>
    </submittedName>
</protein>
<dbReference type="EMBL" id="LXQA010425244">
    <property type="protein sequence ID" value="MCI50998.1"/>
    <property type="molecule type" value="Genomic_DNA"/>
</dbReference>
<sequence length="51" mass="5536">TSEPRVMFRGSLQSRTPASHGGVAVALFHISLQLQDVVKLCRSEATPLSEQ</sequence>
<feature type="non-terminal residue" evidence="1">
    <location>
        <position position="1"/>
    </location>
</feature>
<comment type="caution">
    <text evidence="1">The sequence shown here is derived from an EMBL/GenBank/DDBJ whole genome shotgun (WGS) entry which is preliminary data.</text>
</comment>
<dbReference type="AlphaFoldDB" id="A0A392SQ48"/>
<organism evidence="1 2">
    <name type="scientific">Trifolium medium</name>
    <dbReference type="NCBI Taxonomy" id="97028"/>
    <lineage>
        <taxon>Eukaryota</taxon>
        <taxon>Viridiplantae</taxon>
        <taxon>Streptophyta</taxon>
        <taxon>Embryophyta</taxon>
        <taxon>Tracheophyta</taxon>
        <taxon>Spermatophyta</taxon>
        <taxon>Magnoliopsida</taxon>
        <taxon>eudicotyledons</taxon>
        <taxon>Gunneridae</taxon>
        <taxon>Pentapetalae</taxon>
        <taxon>rosids</taxon>
        <taxon>fabids</taxon>
        <taxon>Fabales</taxon>
        <taxon>Fabaceae</taxon>
        <taxon>Papilionoideae</taxon>
        <taxon>50 kb inversion clade</taxon>
        <taxon>NPAAA clade</taxon>
        <taxon>Hologalegina</taxon>
        <taxon>IRL clade</taxon>
        <taxon>Trifolieae</taxon>
        <taxon>Trifolium</taxon>
    </lineage>
</organism>
<dbReference type="Proteomes" id="UP000265520">
    <property type="component" value="Unassembled WGS sequence"/>
</dbReference>
<evidence type="ECO:0000313" key="2">
    <source>
        <dbReference type="Proteomes" id="UP000265520"/>
    </source>
</evidence>
<proteinExistence type="predicted"/>
<reference evidence="1 2" key="1">
    <citation type="journal article" date="2018" name="Front. Plant Sci.">
        <title>Red Clover (Trifolium pratense) and Zigzag Clover (T. medium) - A Picture of Genomic Similarities and Differences.</title>
        <authorList>
            <person name="Dluhosova J."/>
            <person name="Istvanek J."/>
            <person name="Nedelnik J."/>
            <person name="Repkova J."/>
        </authorList>
    </citation>
    <scope>NUCLEOTIDE SEQUENCE [LARGE SCALE GENOMIC DNA]</scope>
    <source>
        <strain evidence="2">cv. 10/8</strain>
        <tissue evidence="1">Leaf</tissue>
    </source>
</reference>